<keyword evidence="4" id="KW-1185">Reference proteome</keyword>
<dbReference type="PANTHER" id="PTHR35175:SF2">
    <property type="entry name" value="DUF1289 DOMAIN-CONTAINING PROTEIN"/>
    <property type="match status" value="1"/>
</dbReference>
<dbReference type="InterPro" id="IPR010710">
    <property type="entry name" value="DUF1289"/>
</dbReference>
<name>A0A5C1Q1Y1_9BURK</name>
<evidence type="ECO:0000313" key="2">
    <source>
        <dbReference type="EMBL" id="QEN02083.1"/>
    </source>
</evidence>
<dbReference type="OrthoDB" id="8911262at2"/>
<dbReference type="Proteomes" id="UP001549111">
    <property type="component" value="Unassembled WGS sequence"/>
</dbReference>
<accession>A0A5C1Q1Y1</accession>
<dbReference type="Proteomes" id="UP000323522">
    <property type="component" value="Chromosome"/>
</dbReference>
<dbReference type="Pfam" id="PF06945">
    <property type="entry name" value="DUF1289"/>
    <property type="match status" value="1"/>
</dbReference>
<organism evidence="2 3">
    <name type="scientific">Sphaerotilus sulfidivorans</name>
    <dbReference type="NCBI Taxonomy" id="639200"/>
    <lineage>
        <taxon>Bacteria</taxon>
        <taxon>Pseudomonadati</taxon>
        <taxon>Pseudomonadota</taxon>
        <taxon>Betaproteobacteria</taxon>
        <taxon>Burkholderiales</taxon>
        <taxon>Sphaerotilaceae</taxon>
        <taxon>Sphaerotilus</taxon>
    </lineage>
</organism>
<dbReference type="RefSeq" id="WP_149504715.1">
    <property type="nucleotide sequence ID" value="NZ_CP035708.1"/>
</dbReference>
<gene>
    <name evidence="1" type="ORF">ABIC99_000872</name>
    <name evidence="2" type="ORF">EWH46_15785</name>
</gene>
<sequence length="82" mass="8410">MSAPAAAPASASASAATCATRVASPCINVCRLDARSGLCVGCLRTLDEIAAWSRLDDAGRAAILDLLPARRPVEGSRTSERP</sequence>
<protein>
    <submittedName>
        <fullName evidence="2">DUF1289 domain-containing protein</fullName>
    </submittedName>
    <submittedName>
        <fullName evidence="1">Fe-S protein YdhL (DUF1289 family)</fullName>
    </submittedName>
</protein>
<reference evidence="1 4" key="2">
    <citation type="submission" date="2024-06" db="EMBL/GenBank/DDBJ databases">
        <title>Genomic Encyclopedia of Type Strains, Phase IV (KMG-IV): sequencing the most valuable type-strain genomes for metagenomic binning, comparative biology and taxonomic classification.</title>
        <authorList>
            <person name="Goeker M."/>
        </authorList>
    </citation>
    <scope>NUCLEOTIDE SEQUENCE [LARGE SCALE GENOMIC DNA]</scope>
    <source>
        <strain evidence="1 4">D-501</strain>
    </source>
</reference>
<evidence type="ECO:0000313" key="4">
    <source>
        <dbReference type="Proteomes" id="UP001549111"/>
    </source>
</evidence>
<dbReference type="EMBL" id="JBEPLS010000002">
    <property type="protein sequence ID" value="MET3603088.1"/>
    <property type="molecule type" value="Genomic_DNA"/>
</dbReference>
<evidence type="ECO:0000313" key="3">
    <source>
        <dbReference type="Proteomes" id="UP000323522"/>
    </source>
</evidence>
<dbReference type="PANTHER" id="PTHR35175">
    <property type="entry name" value="DUF1289 DOMAIN-CONTAINING PROTEIN"/>
    <property type="match status" value="1"/>
</dbReference>
<dbReference type="EMBL" id="CP035708">
    <property type="protein sequence ID" value="QEN02083.1"/>
    <property type="molecule type" value="Genomic_DNA"/>
</dbReference>
<proteinExistence type="predicted"/>
<evidence type="ECO:0000313" key="1">
    <source>
        <dbReference type="EMBL" id="MET3603088.1"/>
    </source>
</evidence>
<dbReference type="KEGG" id="snn:EWH46_15785"/>
<reference evidence="2 3" key="1">
    <citation type="submission" date="2019-02" db="EMBL/GenBank/DDBJ databases">
        <title>Complete Genome Sequence and Methylome Analysis of Sphaerotilus natans subsp. sulfidivorans D-507.</title>
        <authorList>
            <person name="Fomenkov A."/>
            <person name="Gridneva E."/>
            <person name="Smolyakov D."/>
            <person name="Dubinina G."/>
            <person name="Vincze T."/>
            <person name="Grabovich M."/>
            <person name="Roberts R.J."/>
        </authorList>
    </citation>
    <scope>NUCLEOTIDE SEQUENCE [LARGE SCALE GENOMIC DNA]</scope>
    <source>
        <strain evidence="2 3">D-507</strain>
    </source>
</reference>
<dbReference type="AlphaFoldDB" id="A0A5C1Q1Y1"/>